<name>A0A0B7A1V3_9EUPU</name>
<dbReference type="GO" id="GO:0030490">
    <property type="term" value="P:maturation of SSU-rRNA"/>
    <property type="evidence" value="ECO:0007669"/>
    <property type="project" value="InterPro"/>
</dbReference>
<accession>A0A0B7A1V3</accession>
<dbReference type="InterPro" id="IPR042859">
    <property type="entry name" value="NOL11"/>
</dbReference>
<sequence>MAVNDRRIVEDCIEKGNISKLLHLPEVLDDFSEASIVKSIEYFLKLDADKLTLATEDLPQTDVIKGVPWVQEGVESPFSDRKCYVLNVMLCQRFSPQFLQEEARLMSFDCVLSLTKYLHFLLSWTPTVPDPDRCVPSLEQIVDWLNALLDGHFQQLKLAEDASSIIESLQKQVDLMTKGQMEFKTLQGTLCELNRQFEKQQRNTKVGDYCIEVIVF</sequence>
<dbReference type="EMBL" id="HACG01027221">
    <property type="protein sequence ID" value="CEK74086.1"/>
    <property type="molecule type" value="Transcribed_RNA"/>
</dbReference>
<dbReference type="AlphaFoldDB" id="A0A0B7A1V3"/>
<dbReference type="Pfam" id="PF20998">
    <property type="entry name" value="Nol11_C"/>
    <property type="match status" value="1"/>
</dbReference>
<reference evidence="2" key="1">
    <citation type="submission" date="2014-12" db="EMBL/GenBank/DDBJ databases">
        <title>Insight into the proteome of Arion vulgaris.</title>
        <authorList>
            <person name="Aradska J."/>
            <person name="Bulat T."/>
            <person name="Smidak R."/>
            <person name="Sarate P."/>
            <person name="Gangsoo J."/>
            <person name="Sialana F."/>
            <person name="Bilban M."/>
            <person name="Lubec G."/>
        </authorList>
    </citation>
    <scope>NUCLEOTIDE SEQUENCE</scope>
    <source>
        <tissue evidence="2">Skin</tissue>
    </source>
</reference>
<dbReference type="PANTHER" id="PTHR15633">
    <property type="entry name" value="NUCLEOLAR PROTEIN 11"/>
    <property type="match status" value="1"/>
</dbReference>
<organism evidence="2">
    <name type="scientific">Arion vulgaris</name>
    <dbReference type="NCBI Taxonomy" id="1028688"/>
    <lineage>
        <taxon>Eukaryota</taxon>
        <taxon>Metazoa</taxon>
        <taxon>Spiralia</taxon>
        <taxon>Lophotrochozoa</taxon>
        <taxon>Mollusca</taxon>
        <taxon>Gastropoda</taxon>
        <taxon>Heterobranchia</taxon>
        <taxon>Euthyneura</taxon>
        <taxon>Panpulmonata</taxon>
        <taxon>Eupulmonata</taxon>
        <taxon>Stylommatophora</taxon>
        <taxon>Helicina</taxon>
        <taxon>Arionoidea</taxon>
        <taxon>Arionidae</taxon>
        <taxon>Arion</taxon>
    </lineage>
</organism>
<dbReference type="InterPro" id="IPR048897">
    <property type="entry name" value="Nol11_C"/>
</dbReference>
<dbReference type="GO" id="GO:0005730">
    <property type="term" value="C:nucleolus"/>
    <property type="evidence" value="ECO:0007669"/>
    <property type="project" value="TreeGrafter"/>
</dbReference>
<dbReference type="GO" id="GO:0003723">
    <property type="term" value="F:RNA binding"/>
    <property type="evidence" value="ECO:0007669"/>
    <property type="project" value="TreeGrafter"/>
</dbReference>
<proteinExistence type="predicted"/>
<protein>
    <recommendedName>
        <fullName evidence="1">Nucleolar protein 11 C-terminal domain-containing protein</fullName>
    </recommendedName>
</protein>
<gene>
    <name evidence="2" type="primary">ORF89582</name>
</gene>
<dbReference type="PANTHER" id="PTHR15633:SF2">
    <property type="entry name" value="NUCLEOLAR PROTEIN 11"/>
    <property type="match status" value="1"/>
</dbReference>
<feature type="domain" description="Nucleolar protein 11 C-terminal" evidence="1">
    <location>
        <begin position="13"/>
        <end position="215"/>
    </location>
</feature>
<evidence type="ECO:0000313" key="2">
    <source>
        <dbReference type="EMBL" id="CEK74086.1"/>
    </source>
</evidence>
<evidence type="ECO:0000259" key="1">
    <source>
        <dbReference type="Pfam" id="PF20998"/>
    </source>
</evidence>